<dbReference type="EMBL" id="DF967972">
    <property type="protein sequence ID" value="GAP14888.1"/>
    <property type="molecule type" value="Genomic_DNA"/>
</dbReference>
<dbReference type="RefSeq" id="WP_152031799.1">
    <property type="nucleotide sequence ID" value="NZ_DF967972.1"/>
</dbReference>
<reference evidence="1" key="1">
    <citation type="submission" date="2015-07" db="EMBL/GenBank/DDBJ databases">
        <title>Draft Genome Sequences of Anaerolinea thermolimosa IMO-1, Bellilinea caldifistulae GOMI-1, Leptolinea tardivitalis YMTK-2, Levilinea saccharolytica KIBI-1,Longilinea arvoryzae KOME-1, Previously Described as Members of the Anaerolineaceae (Chloroflexi).</title>
        <authorList>
            <person name="Sekiguchi Y."/>
            <person name="Ohashi A."/>
            <person name="Matsuura N."/>
            <person name="Tourlousse M.D."/>
        </authorList>
    </citation>
    <scope>NUCLEOTIDE SEQUENCE [LARGE SCALE GENOMIC DNA]</scope>
    <source>
        <strain evidence="1">KOME-1</strain>
    </source>
</reference>
<dbReference type="Proteomes" id="UP000055060">
    <property type="component" value="Unassembled WGS sequence"/>
</dbReference>
<evidence type="ECO:0000313" key="2">
    <source>
        <dbReference type="Proteomes" id="UP000055060"/>
    </source>
</evidence>
<gene>
    <name evidence="1" type="ORF">LARV_02667</name>
</gene>
<dbReference type="AlphaFoldDB" id="A0A0S7BKK3"/>
<proteinExistence type="predicted"/>
<evidence type="ECO:0000313" key="1">
    <source>
        <dbReference type="EMBL" id="GAP14888.1"/>
    </source>
</evidence>
<keyword evidence="2" id="KW-1185">Reference proteome</keyword>
<organism evidence="1">
    <name type="scientific">Longilinea arvoryzae</name>
    <dbReference type="NCBI Taxonomy" id="360412"/>
    <lineage>
        <taxon>Bacteria</taxon>
        <taxon>Bacillati</taxon>
        <taxon>Chloroflexota</taxon>
        <taxon>Anaerolineae</taxon>
        <taxon>Anaerolineales</taxon>
        <taxon>Anaerolineaceae</taxon>
        <taxon>Longilinea</taxon>
    </lineage>
</organism>
<protein>
    <submittedName>
        <fullName evidence="1">Uncharacterized protein</fullName>
    </submittedName>
</protein>
<name>A0A0S7BKK3_9CHLR</name>
<accession>A0A0S7BKK3</accession>
<sequence>MVEMKERVKVIEETFGLLESYWADEVPEAIAHMDWSDFDLLNFVVEAGVPYDQYNWLIKYIGEDLKTEYADRLAALDAIIAKNEPGLKELLKTT</sequence>
<dbReference type="STRING" id="360412.LARV_02667"/>